<evidence type="ECO:0000313" key="2">
    <source>
        <dbReference type="Proteomes" id="UP000676336"/>
    </source>
</evidence>
<sequence>MEQFEVVSAGASKEFSLEKALNKMQEDWEPVMFNT</sequence>
<accession>A0A8S2Y028</accession>
<dbReference type="AlphaFoldDB" id="A0A8S2Y028"/>
<dbReference type="Proteomes" id="UP000676336">
    <property type="component" value="Unassembled WGS sequence"/>
</dbReference>
<organism evidence="1 2">
    <name type="scientific">Rotaria magnacalcarata</name>
    <dbReference type="NCBI Taxonomy" id="392030"/>
    <lineage>
        <taxon>Eukaryota</taxon>
        <taxon>Metazoa</taxon>
        <taxon>Spiralia</taxon>
        <taxon>Gnathifera</taxon>
        <taxon>Rotifera</taxon>
        <taxon>Eurotatoria</taxon>
        <taxon>Bdelloidea</taxon>
        <taxon>Philodinida</taxon>
        <taxon>Philodinidae</taxon>
        <taxon>Rotaria</taxon>
    </lineage>
</organism>
<proteinExistence type="predicted"/>
<protein>
    <submittedName>
        <fullName evidence="1">Uncharacterized protein</fullName>
    </submittedName>
</protein>
<comment type="caution">
    <text evidence="1">The sequence shown here is derived from an EMBL/GenBank/DDBJ whole genome shotgun (WGS) entry which is preliminary data.</text>
</comment>
<name>A0A8S2Y028_9BILA</name>
<gene>
    <name evidence="1" type="ORF">SMN809_LOCUS36014</name>
</gene>
<feature type="non-terminal residue" evidence="1">
    <location>
        <position position="1"/>
    </location>
</feature>
<reference evidence="1" key="1">
    <citation type="submission" date="2021-02" db="EMBL/GenBank/DDBJ databases">
        <authorList>
            <person name="Nowell W R."/>
        </authorList>
    </citation>
    <scope>NUCLEOTIDE SEQUENCE</scope>
</reference>
<dbReference type="EMBL" id="CAJOBI010087457">
    <property type="protein sequence ID" value="CAF4526010.1"/>
    <property type="molecule type" value="Genomic_DNA"/>
</dbReference>
<evidence type="ECO:0000313" key="1">
    <source>
        <dbReference type="EMBL" id="CAF4526010.1"/>
    </source>
</evidence>